<dbReference type="RefSeq" id="XP_062682598.1">
    <property type="nucleotide sequence ID" value="XM_062829510.1"/>
</dbReference>
<keyword evidence="3" id="KW-1185">Reference proteome</keyword>
<organism evidence="2 3">
    <name type="scientific">Neurospora tetraspora</name>
    <dbReference type="NCBI Taxonomy" id="94610"/>
    <lineage>
        <taxon>Eukaryota</taxon>
        <taxon>Fungi</taxon>
        <taxon>Dikarya</taxon>
        <taxon>Ascomycota</taxon>
        <taxon>Pezizomycotina</taxon>
        <taxon>Sordariomycetes</taxon>
        <taxon>Sordariomycetidae</taxon>
        <taxon>Sordariales</taxon>
        <taxon>Sordariaceae</taxon>
        <taxon>Neurospora</taxon>
    </lineage>
</organism>
<proteinExistence type="predicted"/>
<sequence length="212" mass="23754">MDSTKEVVQKLAKLNIDPPMRAPIQDVNASHPPSSNRTPYGLYGQSFGQTQNTEVDLNDKSTKPETTPIAAPFTASTGPQSPDNIPLRKPLKTISRNLAESLARSGNTNNPSHRTTSITKCRDRMRMGVDKFLRRDASKGLKRWLKEKERRHDRRATRAHRGGAISEGLRKRLGLKREGASLGVINEEEEEGEEDVKMEEGMEMEEDTVMTD</sequence>
<dbReference type="GeneID" id="87866664"/>
<feature type="compositionally biased region" description="Polar residues" evidence="1">
    <location>
        <begin position="27"/>
        <end position="38"/>
    </location>
</feature>
<evidence type="ECO:0000313" key="3">
    <source>
        <dbReference type="Proteomes" id="UP001278500"/>
    </source>
</evidence>
<protein>
    <submittedName>
        <fullName evidence="2">Uncharacterized protein</fullName>
    </submittedName>
</protein>
<gene>
    <name evidence="2" type="ORF">B0H65DRAFT_547340</name>
</gene>
<dbReference type="AlphaFoldDB" id="A0AAE0JH32"/>
<reference evidence="2" key="2">
    <citation type="submission" date="2023-06" db="EMBL/GenBank/DDBJ databases">
        <authorList>
            <consortium name="Lawrence Berkeley National Laboratory"/>
            <person name="Haridas S."/>
            <person name="Hensen N."/>
            <person name="Bonometti L."/>
            <person name="Westerberg I."/>
            <person name="Brannstrom I.O."/>
            <person name="Guillou S."/>
            <person name="Cros-Aarteil S."/>
            <person name="Calhoun S."/>
            <person name="Kuo A."/>
            <person name="Mondo S."/>
            <person name="Pangilinan J."/>
            <person name="Riley R."/>
            <person name="Labutti K."/>
            <person name="Andreopoulos B."/>
            <person name="Lipzen A."/>
            <person name="Chen C."/>
            <person name="Yanf M."/>
            <person name="Daum C."/>
            <person name="Ng V."/>
            <person name="Clum A."/>
            <person name="Steindorff A."/>
            <person name="Ohm R."/>
            <person name="Martin F."/>
            <person name="Silar P."/>
            <person name="Natvig D."/>
            <person name="Lalanne C."/>
            <person name="Gautier V."/>
            <person name="Ament-Velasquez S.L."/>
            <person name="Kruys A."/>
            <person name="Hutchinson M.I."/>
            <person name="Powell A.J."/>
            <person name="Barry K."/>
            <person name="Miller A.N."/>
            <person name="Grigoriev I.V."/>
            <person name="Debuchy R."/>
            <person name="Gladieux P."/>
            <person name="Thoren M.H."/>
            <person name="Johannesson H."/>
        </authorList>
    </citation>
    <scope>NUCLEOTIDE SEQUENCE</scope>
    <source>
        <strain evidence="2">CBS 560.94</strain>
    </source>
</reference>
<dbReference type="EMBL" id="JAUEPP010000003">
    <property type="protein sequence ID" value="KAK3347516.1"/>
    <property type="molecule type" value="Genomic_DNA"/>
</dbReference>
<feature type="compositionally biased region" description="Polar residues" evidence="1">
    <location>
        <begin position="46"/>
        <end position="55"/>
    </location>
</feature>
<feature type="region of interest" description="Disordered" evidence="1">
    <location>
        <begin position="19"/>
        <end position="88"/>
    </location>
</feature>
<reference evidence="2" key="1">
    <citation type="journal article" date="2023" name="Mol. Phylogenet. Evol.">
        <title>Genome-scale phylogeny and comparative genomics of the fungal order Sordariales.</title>
        <authorList>
            <person name="Hensen N."/>
            <person name="Bonometti L."/>
            <person name="Westerberg I."/>
            <person name="Brannstrom I.O."/>
            <person name="Guillou S."/>
            <person name="Cros-Aarteil S."/>
            <person name="Calhoun S."/>
            <person name="Haridas S."/>
            <person name="Kuo A."/>
            <person name="Mondo S."/>
            <person name="Pangilinan J."/>
            <person name="Riley R."/>
            <person name="LaButti K."/>
            <person name="Andreopoulos B."/>
            <person name="Lipzen A."/>
            <person name="Chen C."/>
            <person name="Yan M."/>
            <person name="Daum C."/>
            <person name="Ng V."/>
            <person name="Clum A."/>
            <person name="Steindorff A."/>
            <person name="Ohm R.A."/>
            <person name="Martin F."/>
            <person name="Silar P."/>
            <person name="Natvig D.O."/>
            <person name="Lalanne C."/>
            <person name="Gautier V."/>
            <person name="Ament-Velasquez S.L."/>
            <person name="Kruys A."/>
            <person name="Hutchinson M.I."/>
            <person name="Powell A.J."/>
            <person name="Barry K."/>
            <person name="Miller A.N."/>
            <person name="Grigoriev I.V."/>
            <person name="Debuchy R."/>
            <person name="Gladieux P."/>
            <person name="Hiltunen Thoren M."/>
            <person name="Johannesson H."/>
        </authorList>
    </citation>
    <scope>NUCLEOTIDE SEQUENCE</scope>
    <source>
        <strain evidence="2">CBS 560.94</strain>
    </source>
</reference>
<feature type="compositionally biased region" description="Polar residues" evidence="1">
    <location>
        <begin position="74"/>
        <end position="83"/>
    </location>
</feature>
<dbReference type="Proteomes" id="UP001278500">
    <property type="component" value="Unassembled WGS sequence"/>
</dbReference>
<feature type="compositionally biased region" description="Acidic residues" evidence="1">
    <location>
        <begin position="186"/>
        <end position="212"/>
    </location>
</feature>
<accession>A0AAE0JH32</accession>
<comment type="caution">
    <text evidence="2">The sequence shown here is derived from an EMBL/GenBank/DDBJ whole genome shotgun (WGS) entry which is preliminary data.</text>
</comment>
<evidence type="ECO:0000313" key="2">
    <source>
        <dbReference type="EMBL" id="KAK3347516.1"/>
    </source>
</evidence>
<name>A0AAE0JH32_9PEZI</name>
<feature type="region of interest" description="Disordered" evidence="1">
    <location>
        <begin position="181"/>
        <end position="212"/>
    </location>
</feature>
<evidence type="ECO:0000256" key="1">
    <source>
        <dbReference type="SAM" id="MobiDB-lite"/>
    </source>
</evidence>